<accession>A0A9Q2ZRA7</accession>
<reference evidence="2" key="1">
    <citation type="submission" date="2021-05" db="EMBL/GenBank/DDBJ databases">
        <title>Whole genome sequence of Curtobacterium flaccumfaciens pv. flaccumfaciens strain CFBP 3417.</title>
        <authorList>
            <person name="Osdaghi E."/>
            <person name="Taghouti G."/>
            <person name="Portier P."/>
            <person name="Fazliarab A."/>
            <person name="Taghavi S.M."/>
            <person name="Briand M."/>
            <person name="Le-Saux M."/>
            <person name="Jacques M.-A."/>
        </authorList>
    </citation>
    <scope>NUCLEOTIDE SEQUENCE</scope>
    <source>
        <strain evidence="2">CFBP 3417</strain>
    </source>
</reference>
<feature type="transmembrane region" description="Helical" evidence="1">
    <location>
        <begin position="38"/>
        <end position="58"/>
    </location>
</feature>
<comment type="caution">
    <text evidence="2">The sequence shown here is derived from an EMBL/GenBank/DDBJ whole genome shotgun (WGS) entry which is preliminary data.</text>
</comment>
<name>A0A9Q2ZRA7_9MICO</name>
<feature type="transmembrane region" description="Helical" evidence="1">
    <location>
        <begin position="12"/>
        <end position="32"/>
    </location>
</feature>
<protein>
    <submittedName>
        <fullName evidence="2">Uncharacterized protein</fullName>
    </submittedName>
</protein>
<dbReference type="RefSeq" id="WP_194590714.1">
    <property type="nucleotide sequence ID" value="NZ_JAHEWX010000010.1"/>
</dbReference>
<dbReference type="EMBL" id="JAHEWX010000010">
    <property type="protein sequence ID" value="MBT1541989.1"/>
    <property type="molecule type" value="Genomic_DNA"/>
</dbReference>
<evidence type="ECO:0000313" key="3">
    <source>
        <dbReference type="Proteomes" id="UP000709437"/>
    </source>
</evidence>
<keyword evidence="1" id="KW-0812">Transmembrane</keyword>
<organism evidence="2 3">
    <name type="scientific">Curtobacterium flaccumfaciens pv. flaccumfaciens</name>
    <dbReference type="NCBI Taxonomy" id="138532"/>
    <lineage>
        <taxon>Bacteria</taxon>
        <taxon>Bacillati</taxon>
        <taxon>Actinomycetota</taxon>
        <taxon>Actinomycetes</taxon>
        <taxon>Micrococcales</taxon>
        <taxon>Microbacteriaceae</taxon>
        <taxon>Curtobacterium</taxon>
    </lineage>
</organism>
<gene>
    <name evidence="2" type="ORF">KK103_09465</name>
</gene>
<keyword evidence="1" id="KW-1133">Transmembrane helix</keyword>
<keyword evidence="1" id="KW-0472">Membrane</keyword>
<evidence type="ECO:0000313" key="2">
    <source>
        <dbReference type="EMBL" id="MBT1541989.1"/>
    </source>
</evidence>
<proteinExistence type="predicted"/>
<dbReference type="AlphaFoldDB" id="A0A9Q2ZRA7"/>
<dbReference type="Proteomes" id="UP000709437">
    <property type="component" value="Unassembled WGS sequence"/>
</dbReference>
<sequence length="63" mass="6554">MTRTAPVRPHRLALIGAAVALVIGVGLLVSPWDGPVIVLAWALIVAAVVLGALTLFFVRAPRS</sequence>
<evidence type="ECO:0000256" key="1">
    <source>
        <dbReference type="SAM" id="Phobius"/>
    </source>
</evidence>